<dbReference type="Pfam" id="PF07690">
    <property type="entry name" value="MFS_1"/>
    <property type="match status" value="1"/>
</dbReference>
<dbReference type="InterPro" id="IPR020846">
    <property type="entry name" value="MFS_dom"/>
</dbReference>
<feature type="transmembrane region" description="Helical" evidence="8">
    <location>
        <begin position="104"/>
        <end position="123"/>
    </location>
</feature>
<comment type="similarity">
    <text evidence="6">Belongs to the major facilitator superfamily. Spinster (TC 2.A.1.49) family.</text>
</comment>
<dbReference type="InterPro" id="IPR044770">
    <property type="entry name" value="MFS_spinster-like"/>
</dbReference>
<dbReference type="InterPro" id="IPR036259">
    <property type="entry name" value="MFS_trans_sf"/>
</dbReference>
<dbReference type="PROSITE" id="PS50850">
    <property type="entry name" value="MFS"/>
    <property type="match status" value="1"/>
</dbReference>
<accession>A0ABR2YD36</accession>
<comment type="caution">
    <text evidence="10">The sequence shown here is derived from an EMBL/GenBank/DDBJ whole genome shotgun (WGS) entry which is preliminary data.</text>
</comment>
<feature type="transmembrane region" description="Helical" evidence="8">
    <location>
        <begin position="76"/>
        <end position="98"/>
    </location>
</feature>
<feature type="transmembrane region" description="Helical" evidence="8">
    <location>
        <begin position="380"/>
        <end position="402"/>
    </location>
</feature>
<gene>
    <name evidence="10" type="ORF">WJX75_002341</name>
</gene>
<feature type="transmembrane region" description="Helical" evidence="8">
    <location>
        <begin position="135"/>
        <end position="158"/>
    </location>
</feature>
<feature type="domain" description="Major facilitator superfamily (MFS) profile" evidence="9">
    <location>
        <begin position="10"/>
        <end position="477"/>
    </location>
</feature>
<dbReference type="InterPro" id="IPR011701">
    <property type="entry name" value="MFS"/>
</dbReference>
<sequence>MAAALARTRTTVLLNLAAIVERADEQVLPAVYLFIGHSLRATPAQLGTLTLCRAMVQALSSPISGILGNNIDRTSIVSFGCFLWGVMTAAIGMCTSLSQAMLYSAANGVGLALVIPCVQSLTADYNPPEMRGRAFGVMFFTSALGGMAGGFFATNLGGMQILGLEGWRCAFHLVAIISIITSILVMWLAVDPRRKTAGLISPLNLGDGSKLRLTDDGEPPAANFPSLKLPGQTDSPAKSRLRLNIGSLSESPSKRRAGDVFADFLSVMRIRTFQIIVLQGIVGSTPWNAMVFFTLWLQLLGFSDFAASLLMAVFAGGCAVGSLIGGSLGDYCARVWPERGRIMAAQFSVACGLPLSVLLLKGLPTRGGGNAIDALAPLYAAVMLIFGLLISWCGSANSAMFAEIVPEQLRSVVYAFDRSFEGAIAACAAPLVGMIAERVFGFEGHLEESVKDPLKGCVNAQALANALLCCLLLPWTFCLLFYTGLYRHFPRDRRRVGAPPLGADAKISGQSPRPSPASIIIVGASSGASGGGGSGSRERLAARSGHLSD</sequence>
<feature type="transmembrane region" description="Helical" evidence="8">
    <location>
        <begin position="423"/>
        <end position="442"/>
    </location>
</feature>
<reference evidence="10 11" key="1">
    <citation type="journal article" date="2024" name="Nat. Commun.">
        <title>Phylogenomics reveals the evolutionary origins of lichenization in chlorophyte algae.</title>
        <authorList>
            <person name="Puginier C."/>
            <person name="Libourel C."/>
            <person name="Otte J."/>
            <person name="Skaloud P."/>
            <person name="Haon M."/>
            <person name="Grisel S."/>
            <person name="Petersen M."/>
            <person name="Berrin J.G."/>
            <person name="Delaux P.M."/>
            <person name="Dal Grande F."/>
            <person name="Keller J."/>
        </authorList>
    </citation>
    <scope>NUCLEOTIDE SEQUENCE [LARGE SCALE GENOMIC DNA]</scope>
    <source>
        <strain evidence="10 11">SAG 216-7</strain>
    </source>
</reference>
<dbReference type="SUPFAM" id="SSF103473">
    <property type="entry name" value="MFS general substrate transporter"/>
    <property type="match status" value="1"/>
</dbReference>
<dbReference type="EMBL" id="JALJOT010000015">
    <property type="protein sequence ID" value="KAK9902677.1"/>
    <property type="molecule type" value="Genomic_DNA"/>
</dbReference>
<dbReference type="Gene3D" id="1.20.1250.20">
    <property type="entry name" value="MFS general substrate transporter like domains"/>
    <property type="match status" value="2"/>
</dbReference>
<evidence type="ECO:0000256" key="7">
    <source>
        <dbReference type="SAM" id="MobiDB-lite"/>
    </source>
</evidence>
<keyword evidence="5 8" id="KW-0472">Membrane</keyword>
<evidence type="ECO:0000256" key="5">
    <source>
        <dbReference type="ARBA" id="ARBA00023136"/>
    </source>
</evidence>
<comment type="subcellular location">
    <subcellularLocation>
        <location evidence="1">Membrane</location>
        <topology evidence="1">Multi-pass membrane protein</topology>
    </subcellularLocation>
</comment>
<dbReference type="PANTHER" id="PTHR23505:SF52">
    <property type="entry name" value="MAJOR FACILITATOR SUPERFAMILY PROTEIN"/>
    <property type="match status" value="1"/>
</dbReference>
<evidence type="ECO:0000256" key="8">
    <source>
        <dbReference type="SAM" id="Phobius"/>
    </source>
</evidence>
<feature type="transmembrane region" description="Helical" evidence="8">
    <location>
        <begin position="275"/>
        <end position="299"/>
    </location>
</feature>
<feature type="transmembrane region" description="Helical" evidence="8">
    <location>
        <begin position="305"/>
        <end position="328"/>
    </location>
</feature>
<name>A0ABR2YD36_9CHLO</name>
<keyword evidence="2" id="KW-0813">Transport</keyword>
<protein>
    <recommendedName>
        <fullName evidence="9">Major facilitator superfamily (MFS) profile domain-containing protein</fullName>
    </recommendedName>
</protein>
<evidence type="ECO:0000259" key="9">
    <source>
        <dbReference type="PROSITE" id="PS50850"/>
    </source>
</evidence>
<evidence type="ECO:0000256" key="6">
    <source>
        <dbReference type="ARBA" id="ARBA00024338"/>
    </source>
</evidence>
<feature type="compositionally biased region" description="Basic and acidic residues" evidence="7">
    <location>
        <begin position="536"/>
        <end position="549"/>
    </location>
</feature>
<keyword evidence="4 8" id="KW-1133">Transmembrane helix</keyword>
<dbReference type="Proteomes" id="UP001491310">
    <property type="component" value="Unassembled WGS sequence"/>
</dbReference>
<keyword evidence="3 8" id="KW-0812">Transmembrane</keyword>
<evidence type="ECO:0000313" key="10">
    <source>
        <dbReference type="EMBL" id="KAK9902677.1"/>
    </source>
</evidence>
<keyword evidence="11" id="KW-1185">Reference proteome</keyword>
<evidence type="ECO:0000256" key="4">
    <source>
        <dbReference type="ARBA" id="ARBA00022989"/>
    </source>
</evidence>
<evidence type="ECO:0000256" key="3">
    <source>
        <dbReference type="ARBA" id="ARBA00022692"/>
    </source>
</evidence>
<evidence type="ECO:0000256" key="2">
    <source>
        <dbReference type="ARBA" id="ARBA00022448"/>
    </source>
</evidence>
<feature type="region of interest" description="Disordered" evidence="7">
    <location>
        <begin position="500"/>
        <end position="549"/>
    </location>
</feature>
<feature type="compositionally biased region" description="Low complexity" evidence="7">
    <location>
        <begin position="516"/>
        <end position="527"/>
    </location>
</feature>
<feature type="transmembrane region" description="Helical" evidence="8">
    <location>
        <begin position="170"/>
        <end position="190"/>
    </location>
</feature>
<feature type="transmembrane region" description="Helical" evidence="8">
    <location>
        <begin position="462"/>
        <end position="485"/>
    </location>
</feature>
<feature type="transmembrane region" description="Helical" evidence="8">
    <location>
        <begin position="340"/>
        <end position="360"/>
    </location>
</feature>
<evidence type="ECO:0000313" key="11">
    <source>
        <dbReference type="Proteomes" id="UP001491310"/>
    </source>
</evidence>
<proteinExistence type="inferred from homology"/>
<dbReference type="PANTHER" id="PTHR23505">
    <property type="entry name" value="SPINSTER"/>
    <property type="match status" value="1"/>
</dbReference>
<organism evidence="10 11">
    <name type="scientific">Coccomyxa subellipsoidea</name>
    <dbReference type="NCBI Taxonomy" id="248742"/>
    <lineage>
        <taxon>Eukaryota</taxon>
        <taxon>Viridiplantae</taxon>
        <taxon>Chlorophyta</taxon>
        <taxon>core chlorophytes</taxon>
        <taxon>Trebouxiophyceae</taxon>
        <taxon>Trebouxiophyceae incertae sedis</taxon>
        <taxon>Coccomyxaceae</taxon>
        <taxon>Coccomyxa</taxon>
    </lineage>
</organism>
<evidence type="ECO:0000256" key="1">
    <source>
        <dbReference type="ARBA" id="ARBA00004141"/>
    </source>
</evidence>